<dbReference type="AlphaFoldDB" id="A0A2P2CDY9"/>
<dbReference type="InterPro" id="IPR036365">
    <property type="entry name" value="PGBD-like_sf"/>
</dbReference>
<protein>
    <submittedName>
        <fullName evidence="8">ErfK/YbiS/YcfS/YnhG family protein</fullName>
    </submittedName>
</protein>
<dbReference type="InterPro" id="IPR038063">
    <property type="entry name" value="Transpep_catalytic_dom"/>
</dbReference>
<sequence length="235" mass="25590">MGKRLAPLIVLVVAGLVLPTPVSAVAAPAKPWVEKAQRRLNHLDCGSGPADGKIGEHTRAAVIRFQSRSGLRQTGRLVASVRARLYAEDAPSCVDRPLPARSGKGRRVVISQRQNWVWLVASGGRVIAQSGMVDNTTVLHPTTGRVGSYCGRAARIKRNTDGHGLWLDNFVRFASCGIGFHRIPRHISTGKQIHADWLVGTDLRTSHGCIRTPREFSASVWRFATVGTKVRVIRG</sequence>
<dbReference type="Pfam" id="PF03734">
    <property type="entry name" value="YkuD"/>
    <property type="match status" value="1"/>
</dbReference>
<evidence type="ECO:0000313" key="8">
    <source>
        <dbReference type="EMBL" id="CUR60181.1"/>
    </source>
</evidence>
<keyword evidence="5" id="KW-0961">Cell wall biogenesis/degradation</keyword>
<dbReference type="Pfam" id="PF01471">
    <property type="entry name" value="PG_binding_1"/>
    <property type="match status" value="1"/>
</dbReference>
<dbReference type="GO" id="GO:0009252">
    <property type="term" value="P:peptidoglycan biosynthetic process"/>
    <property type="evidence" value="ECO:0007669"/>
    <property type="project" value="UniProtKB-UniPathway"/>
</dbReference>
<organism evidence="8">
    <name type="scientific">metagenome</name>
    <dbReference type="NCBI Taxonomy" id="256318"/>
    <lineage>
        <taxon>unclassified sequences</taxon>
        <taxon>metagenomes</taxon>
    </lineage>
</organism>
<dbReference type="SUPFAM" id="SSF47090">
    <property type="entry name" value="PGBD-like"/>
    <property type="match status" value="1"/>
</dbReference>
<name>A0A2P2CDY9_9ZZZZ</name>
<accession>A0A2P2CDY9</accession>
<dbReference type="GO" id="GO:0016740">
    <property type="term" value="F:transferase activity"/>
    <property type="evidence" value="ECO:0007669"/>
    <property type="project" value="UniProtKB-KW"/>
</dbReference>
<feature type="domain" description="Peptidoglycan binding-like" evidence="6">
    <location>
        <begin position="33"/>
        <end position="77"/>
    </location>
</feature>
<evidence type="ECO:0000256" key="5">
    <source>
        <dbReference type="ARBA" id="ARBA00023316"/>
    </source>
</evidence>
<dbReference type="CDD" id="cd16913">
    <property type="entry name" value="YkuD_like"/>
    <property type="match status" value="1"/>
</dbReference>
<feature type="domain" description="L,D-TPase catalytic" evidence="7">
    <location>
        <begin position="161"/>
        <end position="232"/>
    </location>
</feature>
<dbReference type="GO" id="GO:0071555">
    <property type="term" value="P:cell wall organization"/>
    <property type="evidence" value="ECO:0007669"/>
    <property type="project" value="UniProtKB-KW"/>
</dbReference>
<proteinExistence type="predicted"/>
<evidence type="ECO:0000256" key="2">
    <source>
        <dbReference type="ARBA" id="ARBA00022679"/>
    </source>
</evidence>
<keyword evidence="3" id="KW-0133">Cell shape</keyword>
<evidence type="ECO:0000259" key="6">
    <source>
        <dbReference type="Pfam" id="PF01471"/>
    </source>
</evidence>
<dbReference type="GO" id="GO:0008360">
    <property type="term" value="P:regulation of cell shape"/>
    <property type="evidence" value="ECO:0007669"/>
    <property type="project" value="UniProtKB-KW"/>
</dbReference>
<evidence type="ECO:0000256" key="4">
    <source>
        <dbReference type="ARBA" id="ARBA00022984"/>
    </source>
</evidence>
<evidence type="ECO:0000256" key="3">
    <source>
        <dbReference type="ARBA" id="ARBA00022960"/>
    </source>
</evidence>
<dbReference type="SUPFAM" id="SSF141523">
    <property type="entry name" value="L,D-transpeptidase catalytic domain-like"/>
    <property type="match status" value="1"/>
</dbReference>
<dbReference type="UniPathway" id="UPA00219"/>
<dbReference type="InterPro" id="IPR036366">
    <property type="entry name" value="PGBDSf"/>
</dbReference>
<dbReference type="Gene3D" id="2.40.440.10">
    <property type="entry name" value="L,D-transpeptidase catalytic domain-like"/>
    <property type="match status" value="1"/>
</dbReference>
<evidence type="ECO:0000256" key="1">
    <source>
        <dbReference type="ARBA" id="ARBA00004752"/>
    </source>
</evidence>
<dbReference type="EMBL" id="CZKA01000067">
    <property type="protein sequence ID" value="CUR60181.1"/>
    <property type="molecule type" value="Genomic_DNA"/>
</dbReference>
<evidence type="ECO:0000259" key="7">
    <source>
        <dbReference type="Pfam" id="PF03734"/>
    </source>
</evidence>
<comment type="pathway">
    <text evidence="1">Cell wall biogenesis; peptidoglycan biosynthesis.</text>
</comment>
<reference evidence="8" key="1">
    <citation type="submission" date="2015-08" db="EMBL/GenBank/DDBJ databases">
        <authorList>
            <person name="Babu N.S."/>
            <person name="Beckwith C.J."/>
            <person name="Beseler K.G."/>
            <person name="Brison A."/>
            <person name="Carone J.V."/>
            <person name="Caskin T.P."/>
            <person name="Diamond M."/>
            <person name="Durham M.E."/>
            <person name="Foxe J.M."/>
            <person name="Go M."/>
            <person name="Henderson B.A."/>
            <person name="Jones I.B."/>
            <person name="McGettigan J.A."/>
            <person name="Micheletti S.J."/>
            <person name="Nasrallah M.E."/>
            <person name="Ortiz D."/>
            <person name="Piller C.R."/>
            <person name="Privatt S.R."/>
            <person name="Schneider S.L."/>
            <person name="Sharp S."/>
            <person name="Smith T.C."/>
            <person name="Stanton J.D."/>
            <person name="Ullery H.E."/>
            <person name="Wilson R.J."/>
            <person name="Serrano M.G."/>
            <person name="Buck G."/>
            <person name="Lee V."/>
            <person name="Wang Y."/>
            <person name="Carvalho R."/>
            <person name="Voegtly L."/>
            <person name="Shi R."/>
            <person name="Duckworth R."/>
            <person name="Johnson A."/>
            <person name="Loviza R."/>
            <person name="Walstead R."/>
            <person name="Shah Z."/>
            <person name="Kiflezghi M."/>
            <person name="Wade K."/>
            <person name="Ball S.L."/>
            <person name="Bradley K.W."/>
            <person name="Asai D.J."/>
            <person name="Bowman C.A."/>
            <person name="Russell D.A."/>
            <person name="Pope W.H."/>
            <person name="Jacobs-Sera D."/>
            <person name="Hendrix R.W."/>
            <person name="Hatfull G.F."/>
        </authorList>
    </citation>
    <scope>NUCLEOTIDE SEQUENCE</scope>
</reference>
<dbReference type="Gene3D" id="1.10.101.10">
    <property type="entry name" value="PGBD-like superfamily/PGBD"/>
    <property type="match status" value="1"/>
</dbReference>
<keyword evidence="2" id="KW-0808">Transferase</keyword>
<dbReference type="InterPro" id="IPR002477">
    <property type="entry name" value="Peptidoglycan-bd-like"/>
</dbReference>
<gene>
    <name evidence="8" type="ORF">NOCA270120</name>
</gene>
<dbReference type="InterPro" id="IPR005490">
    <property type="entry name" value="LD_TPept_cat_dom"/>
</dbReference>
<keyword evidence="4" id="KW-0573">Peptidoglycan synthesis</keyword>